<dbReference type="STRING" id="692275.N1QD81"/>
<dbReference type="PANTHER" id="PTHR14978:SF0">
    <property type="entry name" value="BETA-CATENIN-LIKE PROTEIN 1"/>
    <property type="match status" value="1"/>
</dbReference>
<dbReference type="EMBL" id="KB456269">
    <property type="protein sequence ID" value="EMF09216.1"/>
    <property type="molecule type" value="Genomic_DNA"/>
</dbReference>
<dbReference type="GO" id="GO:0005681">
    <property type="term" value="C:spliceosomal complex"/>
    <property type="evidence" value="ECO:0007669"/>
    <property type="project" value="TreeGrafter"/>
</dbReference>
<evidence type="ECO:0000256" key="5">
    <source>
        <dbReference type="ARBA" id="ARBA00023242"/>
    </source>
</evidence>
<dbReference type="PANTHER" id="PTHR14978">
    <property type="entry name" value="BETA-CATENIN-LIKE PROTEIN 1 NUCLEAR ASSOCIATED PROTEIN"/>
    <property type="match status" value="1"/>
</dbReference>
<feature type="domain" description="Beta-catenin-like protein 1 N-terminal" evidence="7">
    <location>
        <begin position="90"/>
        <end position="202"/>
    </location>
</feature>
<proteinExistence type="predicted"/>
<feature type="region of interest" description="Disordered" evidence="6">
    <location>
        <begin position="1"/>
        <end position="90"/>
    </location>
</feature>
<gene>
    <name evidence="8" type="ORF">SEPMUDRAFT_151324</name>
</gene>
<accession>N1QD81</accession>
<dbReference type="eggNOG" id="KOG2734">
    <property type="taxonomic scope" value="Eukaryota"/>
</dbReference>
<dbReference type="SMART" id="SM01156">
    <property type="entry name" value="DUF1716"/>
    <property type="match status" value="1"/>
</dbReference>
<keyword evidence="9" id="KW-1185">Reference proteome</keyword>
<sequence length="595" mass="66176">MASSIDDLFRRPNLPPASNKRKYEASDAQEVYKSTKLTKSSSPNGHTNGASVKDGNEDDNDDDEMEAGPELPPDDDEGDDEDGNFFGSGMTQSATEALDYIDQADGPEEALQEEKIDSVWLRRLTNSFEKKVTRNAELRAKYEGDPAKFIDSEADLDAEIKSWSLLGEHPELYAEFAAEGGAAASLVGLLAHENTDIAIGAIQILAELLDEDVQAEQEQWDALVAALLDADLLELLMSNLGRLDEENESDRSGLYHSLEVLESLAGQQAIAEKIGQEKVLMWLCNRIKVVEKPVGQNKQYAAEVLQVLLQSSPLLRRRLIVDIDGVDLFLQLLAAYRKRDPAKDTPEEEYVENLFDALTCAVDEAEGKTKFVEAEGVELCLIMLKEGTKNITQRALRVLDHATNGQGIAPAMVCDKIVEAAGLKPLFSAYMKGKDAANTEHLLGIFSALLRLLPGDSAARIRVLAKFTEKDNEKVMKLIKLRKDYASRVSKVDKEIAQEQRSLTDEEMEERIDDWFSRRLDGGLFCVQMCDVILAWLVAEDQQIRELMLQEFHGGFGMIKASLDEQMRGLGGGSEEEHDTREMLETLIGFLDEQR</sequence>
<feature type="compositionally biased region" description="Polar residues" evidence="6">
    <location>
        <begin position="35"/>
        <end position="50"/>
    </location>
</feature>
<evidence type="ECO:0000256" key="3">
    <source>
        <dbReference type="ARBA" id="ARBA00022737"/>
    </source>
</evidence>
<dbReference type="AlphaFoldDB" id="N1QD81"/>
<dbReference type="InterPro" id="IPR016024">
    <property type="entry name" value="ARM-type_fold"/>
</dbReference>
<dbReference type="GO" id="GO:0010467">
    <property type="term" value="P:gene expression"/>
    <property type="evidence" value="ECO:0007669"/>
    <property type="project" value="UniProtKB-ARBA"/>
</dbReference>
<keyword evidence="2" id="KW-0597">Phosphoprotein</keyword>
<dbReference type="InterPro" id="IPR011989">
    <property type="entry name" value="ARM-like"/>
</dbReference>
<dbReference type="SUPFAM" id="SSF48371">
    <property type="entry name" value="ARM repeat"/>
    <property type="match status" value="1"/>
</dbReference>
<keyword evidence="5" id="KW-0539">Nucleus</keyword>
<name>N1QD81_SPHMS</name>
<dbReference type="Proteomes" id="UP000016931">
    <property type="component" value="Unassembled WGS sequence"/>
</dbReference>
<reference evidence="8 9" key="1">
    <citation type="journal article" date="2012" name="PLoS Pathog.">
        <title>Diverse lifestyles and strategies of plant pathogenesis encoded in the genomes of eighteen Dothideomycetes fungi.</title>
        <authorList>
            <person name="Ohm R.A."/>
            <person name="Feau N."/>
            <person name="Henrissat B."/>
            <person name="Schoch C.L."/>
            <person name="Horwitz B.A."/>
            <person name="Barry K.W."/>
            <person name="Condon B.J."/>
            <person name="Copeland A.C."/>
            <person name="Dhillon B."/>
            <person name="Glaser F."/>
            <person name="Hesse C.N."/>
            <person name="Kosti I."/>
            <person name="LaButti K."/>
            <person name="Lindquist E.A."/>
            <person name="Lucas S."/>
            <person name="Salamov A.A."/>
            <person name="Bradshaw R.E."/>
            <person name="Ciuffetti L."/>
            <person name="Hamelin R.C."/>
            <person name="Kema G.H.J."/>
            <person name="Lawrence C."/>
            <person name="Scott J.A."/>
            <person name="Spatafora J.W."/>
            <person name="Turgeon B.G."/>
            <person name="de Wit P.J.G.M."/>
            <person name="Zhong S."/>
            <person name="Goodwin S.B."/>
            <person name="Grigoriev I.V."/>
        </authorList>
    </citation>
    <scope>NUCLEOTIDE SEQUENCE [LARGE SCALE GENOMIC DNA]</scope>
    <source>
        <strain evidence="8 9">SO2202</strain>
    </source>
</reference>
<comment type="subcellular location">
    <subcellularLocation>
        <location evidence="1">Nucleus</location>
    </subcellularLocation>
</comment>
<dbReference type="FunFam" id="1.25.10.10:FF:001136">
    <property type="entry name" value="Beta-catenin-like protein 1"/>
    <property type="match status" value="1"/>
</dbReference>
<evidence type="ECO:0000313" key="8">
    <source>
        <dbReference type="EMBL" id="EMF09216.1"/>
    </source>
</evidence>
<dbReference type="OrthoDB" id="1898821at2759"/>
<evidence type="ECO:0000256" key="6">
    <source>
        <dbReference type="SAM" id="MobiDB-lite"/>
    </source>
</evidence>
<evidence type="ECO:0000259" key="7">
    <source>
        <dbReference type="SMART" id="SM01156"/>
    </source>
</evidence>
<dbReference type="RefSeq" id="XP_016757337.1">
    <property type="nucleotide sequence ID" value="XM_016906742.1"/>
</dbReference>
<dbReference type="InterPro" id="IPR013180">
    <property type="entry name" value="CTNNBL1_N"/>
</dbReference>
<dbReference type="HOGENOM" id="CLU_017098_0_0_1"/>
<dbReference type="Pfam" id="PF08216">
    <property type="entry name" value="CTNNBL"/>
    <property type="match status" value="1"/>
</dbReference>
<evidence type="ECO:0000256" key="2">
    <source>
        <dbReference type="ARBA" id="ARBA00022553"/>
    </source>
</evidence>
<organism evidence="8 9">
    <name type="scientific">Sphaerulina musiva (strain SO2202)</name>
    <name type="common">Poplar stem canker fungus</name>
    <name type="synonym">Septoria musiva</name>
    <dbReference type="NCBI Taxonomy" id="692275"/>
    <lineage>
        <taxon>Eukaryota</taxon>
        <taxon>Fungi</taxon>
        <taxon>Dikarya</taxon>
        <taxon>Ascomycota</taxon>
        <taxon>Pezizomycotina</taxon>
        <taxon>Dothideomycetes</taxon>
        <taxon>Dothideomycetidae</taxon>
        <taxon>Mycosphaerellales</taxon>
        <taxon>Mycosphaerellaceae</taxon>
        <taxon>Sphaerulina</taxon>
    </lineage>
</organism>
<dbReference type="InterPro" id="IPR039678">
    <property type="entry name" value="CTNNBL1"/>
</dbReference>
<protein>
    <submittedName>
        <fullName evidence="8">DUF1716-domain-containing protein</fullName>
    </submittedName>
</protein>
<evidence type="ECO:0000313" key="9">
    <source>
        <dbReference type="Proteomes" id="UP000016931"/>
    </source>
</evidence>
<evidence type="ECO:0000256" key="4">
    <source>
        <dbReference type="ARBA" id="ARBA00023054"/>
    </source>
</evidence>
<keyword evidence="4" id="KW-0175">Coiled coil</keyword>
<dbReference type="Gene3D" id="1.25.10.10">
    <property type="entry name" value="Leucine-rich Repeat Variant"/>
    <property type="match status" value="1"/>
</dbReference>
<dbReference type="OMA" id="TDWREQE"/>
<feature type="compositionally biased region" description="Acidic residues" evidence="6">
    <location>
        <begin position="56"/>
        <end position="83"/>
    </location>
</feature>
<dbReference type="GeneID" id="27903879"/>
<evidence type="ECO:0000256" key="1">
    <source>
        <dbReference type="ARBA" id="ARBA00004123"/>
    </source>
</evidence>
<keyword evidence="3" id="KW-0677">Repeat</keyword>